<gene>
    <name evidence="1" type="ORF">DCBHLPFO_00694</name>
</gene>
<comment type="caution">
    <text evidence="1">The sequence shown here is derived from an EMBL/GenBank/DDBJ whole genome shotgun (WGS) entry which is preliminary data.</text>
</comment>
<proteinExistence type="predicted"/>
<reference evidence="1" key="1">
    <citation type="submission" date="2022-11" db="EMBL/GenBank/DDBJ databases">
        <title>Draft genome of Mycoplasma arginini isolated from fly.</title>
        <authorList>
            <person name="Severgnini M."/>
            <person name="Gioia G."/>
            <person name="Cremonesi P."/>
            <person name="Moroni P."/>
            <person name="Addis M.F."/>
            <person name="Castiglioni B."/>
        </authorList>
    </citation>
    <scope>NUCLEOTIDE SEQUENCE</scope>
    <source>
        <strain evidence="1">QMP CG1-1632</strain>
    </source>
</reference>
<evidence type="ECO:0000313" key="1">
    <source>
        <dbReference type="EMBL" id="MDI3349436.1"/>
    </source>
</evidence>
<dbReference type="Proteomes" id="UP001162175">
    <property type="component" value="Unassembled WGS sequence"/>
</dbReference>
<dbReference type="AlphaFoldDB" id="A0AA43QYA3"/>
<organism evidence="1 2">
    <name type="scientific">Mycoplasmopsis arginini</name>
    <name type="common">Mycoplasma arginini</name>
    <dbReference type="NCBI Taxonomy" id="2094"/>
    <lineage>
        <taxon>Bacteria</taxon>
        <taxon>Bacillati</taxon>
        <taxon>Mycoplasmatota</taxon>
        <taxon>Mycoplasmoidales</taxon>
        <taxon>Metamycoplasmataceae</taxon>
        <taxon>Mycoplasmopsis</taxon>
    </lineage>
</organism>
<name>A0AA43QYA3_MYCAR</name>
<dbReference type="EMBL" id="JAPFAR010000015">
    <property type="protein sequence ID" value="MDI3349436.1"/>
    <property type="molecule type" value="Genomic_DNA"/>
</dbReference>
<evidence type="ECO:0000313" key="2">
    <source>
        <dbReference type="Proteomes" id="UP001162175"/>
    </source>
</evidence>
<accession>A0AA43QYA3</accession>
<protein>
    <submittedName>
        <fullName evidence="1">Uncharacterized protein</fullName>
    </submittedName>
</protein>
<sequence>MVKKYPTKKYQVISPDGFTIEFENPYYTSKKKAIAAFEKWKERYVQQGYYSSSRFGVLELKDLEQYCDFKVI</sequence>